<dbReference type="InterPro" id="IPR004089">
    <property type="entry name" value="MCPsignal_dom"/>
</dbReference>
<dbReference type="CDD" id="cd12912">
    <property type="entry name" value="PDC2_MCP_like"/>
    <property type="match status" value="1"/>
</dbReference>
<comment type="subcellular location">
    <subcellularLocation>
        <location evidence="1">Cell membrane</location>
        <topology evidence="1">Multi-pass membrane protein</topology>
    </subcellularLocation>
</comment>
<reference evidence="13 14" key="1">
    <citation type="submission" date="2019-03" db="EMBL/GenBank/DDBJ databases">
        <title>Genomic Encyclopedia of Type Strains, Phase IV (KMG-IV): sequencing the most valuable type-strain genomes for metagenomic binning, comparative biology and taxonomic classification.</title>
        <authorList>
            <person name="Goeker M."/>
        </authorList>
    </citation>
    <scope>NUCLEOTIDE SEQUENCE [LARGE SCALE GENOMIC DNA]</scope>
    <source>
        <strain evidence="13 14">DSM 102940</strain>
    </source>
</reference>
<evidence type="ECO:0000313" key="13">
    <source>
        <dbReference type="EMBL" id="TCO69240.1"/>
    </source>
</evidence>
<evidence type="ECO:0000256" key="6">
    <source>
        <dbReference type="ARBA" id="ARBA00023136"/>
    </source>
</evidence>
<keyword evidence="7 9" id="KW-0807">Transducer</keyword>
<feature type="transmembrane region" description="Helical" evidence="10">
    <location>
        <begin position="284"/>
        <end position="306"/>
    </location>
</feature>
<proteinExistence type="inferred from homology"/>
<dbReference type="Gene3D" id="6.10.340.10">
    <property type="match status" value="1"/>
</dbReference>
<evidence type="ECO:0000256" key="8">
    <source>
        <dbReference type="ARBA" id="ARBA00029447"/>
    </source>
</evidence>
<evidence type="ECO:0000256" key="3">
    <source>
        <dbReference type="ARBA" id="ARBA00022500"/>
    </source>
</evidence>
<evidence type="ECO:0000256" key="2">
    <source>
        <dbReference type="ARBA" id="ARBA00022475"/>
    </source>
</evidence>
<dbReference type="PANTHER" id="PTHR32089:SF112">
    <property type="entry name" value="LYSOZYME-LIKE PROTEIN-RELATED"/>
    <property type="match status" value="1"/>
</dbReference>
<evidence type="ECO:0000256" key="4">
    <source>
        <dbReference type="ARBA" id="ARBA00022692"/>
    </source>
</evidence>
<keyword evidence="4 10" id="KW-0812">Transmembrane</keyword>
<evidence type="ECO:0000313" key="14">
    <source>
        <dbReference type="Proteomes" id="UP000294919"/>
    </source>
</evidence>
<dbReference type="SUPFAM" id="SSF103190">
    <property type="entry name" value="Sensory domain-like"/>
    <property type="match status" value="1"/>
</dbReference>
<gene>
    <name evidence="13" type="ORF">EV214_13316</name>
</gene>
<dbReference type="PANTHER" id="PTHR32089">
    <property type="entry name" value="METHYL-ACCEPTING CHEMOTAXIS PROTEIN MCPB"/>
    <property type="match status" value="1"/>
</dbReference>
<dbReference type="GO" id="GO:0005886">
    <property type="term" value="C:plasma membrane"/>
    <property type="evidence" value="ECO:0007669"/>
    <property type="project" value="UniProtKB-SubCell"/>
</dbReference>
<dbReference type="EMBL" id="SLWV01000033">
    <property type="protein sequence ID" value="TCO69240.1"/>
    <property type="molecule type" value="Genomic_DNA"/>
</dbReference>
<dbReference type="AlphaFoldDB" id="A0A4V2S9V5"/>
<dbReference type="SMART" id="SM00283">
    <property type="entry name" value="MA"/>
    <property type="match status" value="1"/>
</dbReference>
<dbReference type="GO" id="GO:0006935">
    <property type="term" value="P:chemotaxis"/>
    <property type="evidence" value="ECO:0007669"/>
    <property type="project" value="UniProtKB-KW"/>
</dbReference>
<dbReference type="OrthoDB" id="597657at2"/>
<dbReference type="PROSITE" id="PS50111">
    <property type="entry name" value="CHEMOTAXIS_TRANSDUC_2"/>
    <property type="match status" value="1"/>
</dbReference>
<evidence type="ECO:0000259" key="11">
    <source>
        <dbReference type="PROSITE" id="PS50111"/>
    </source>
</evidence>
<comment type="similarity">
    <text evidence="8">Belongs to the methyl-accepting chemotaxis (MCP) protein family.</text>
</comment>
<dbReference type="InterPro" id="IPR033479">
    <property type="entry name" value="dCache_1"/>
</dbReference>
<organism evidence="13 14">
    <name type="scientific">Marinisporobacter balticus</name>
    <dbReference type="NCBI Taxonomy" id="2018667"/>
    <lineage>
        <taxon>Bacteria</taxon>
        <taxon>Bacillati</taxon>
        <taxon>Bacillota</taxon>
        <taxon>Clostridia</taxon>
        <taxon>Peptostreptococcales</taxon>
        <taxon>Thermotaleaceae</taxon>
        <taxon>Marinisporobacter</taxon>
    </lineage>
</organism>
<dbReference type="SUPFAM" id="SSF58104">
    <property type="entry name" value="Methyl-accepting chemotaxis protein (MCP) signaling domain"/>
    <property type="match status" value="1"/>
</dbReference>
<protein>
    <submittedName>
        <fullName evidence="13">Methyl-accepting chemotaxis sensory transducer with Cache sensor</fullName>
    </submittedName>
</protein>
<evidence type="ECO:0000256" key="5">
    <source>
        <dbReference type="ARBA" id="ARBA00022989"/>
    </source>
</evidence>
<dbReference type="RefSeq" id="WP_132247673.1">
    <property type="nucleotide sequence ID" value="NZ_SLWV01000033.1"/>
</dbReference>
<dbReference type="PROSITE" id="PS50885">
    <property type="entry name" value="HAMP"/>
    <property type="match status" value="1"/>
</dbReference>
<keyword evidence="14" id="KW-1185">Reference proteome</keyword>
<keyword evidence="3" id="KW-0145">Chemotaxis</keyword>
<keyword evidence="2" id="KW-1003">Cell membrane</keyword>
<dbReference type="GO" id="GO:0007165">
    <property type="term" value="P:signal transduction"/>
    <property type="evidence" value="ECO:0007669"/>
    <property type="project" value="UniProtKB-KW"/>
</dbReference>
<sequence length="664" mass="72002">MKSIKSKQIVFFGLLIGVVCIGLGVASYIHASRALDSNLRKTLPLMAEQTASNIQGRLEGHLSALESIAERPEIRDPNIPWEDKVPILIAESKRIGSIKLGISDKSGNAKNMDGKGANIKERKYYQEAISGKSYASDPIISKVDSSVIVLYAVPIKNNNEIVGILIETTDGNKLSELTNQVKIGATGYAFMIKKDGTNIAYPDKNMVLKMYNPIEEAKKDASLQTLASIEKKMMAGKTGIGEYFYNKVDKYIGYAPVKGTEWSVGVVVTKSEILSELNSLKVSILAFSILFIFIGFITISIVANSISKGVKSTSKHLELLAEGNLCEDVSTDYLQFNDEIGYMTQSMKAMQEALRGMIRRIKENSVSINTQSENLSSISEEIANSSQNVTGAISEIAQGTSAQAEDLIKVIDILNNFSAKLSEMVGEIKVVDSNSKEISLMAKDSSHDMSALNHSVTKVSHSFKTFNSKITGLGKDINEINDITNIINSIAEQTNLLALNAAIEAARAGESGKGFAVVADEIKKLAEQSKMSSEDISRLINQISENTDVIVQDSAEMDEELINQVKIIDSSLISFKNIIAAVSEIIPKIEIVKNSAENIDRDKNAILNSVDGASSISQQISASSQEISAASEEMSASTEEVAAASQTLSAMTKEMLEEVNKFKI</sequence>
<feature type="domain" description="HAMP" evidence="12">
    <location>
        <begin position="304"/>
        <end position="359"/>
    </location>
</feature>
<keyword evidence="6 10" id="KW-0472">Membrane</keyword>
<evidence type="ECO:0000256" key="9">
    <source>
        <dbReference type="PROSITE-ProRule" id="PRU00284"/>
    </source>
</evidence>
<comment type="caution">
    <text evidence="13">The sequence shown here is derived from an EMBL/GenBank/DDBJ whole genome shotgun (WGS) entry which is preliminary data.</text>
</comment>
<evidence type="ECO:0000256" key="1">
    <source>
        <dbReference type="ARBA" id="ARBA00004651"/>
    </source>
</evidence>
<dbReference type="InterPro" id="IPR003660">
    <property type="entry name" value="HAMP_dom"/>
</dbReference>
<dbReference type="Proteomes" id="UP000294919">
    <property type="component" value="Unassembled WGS sequence"/>
</dbReference>
<dbReference type="Pfam" id="PF00015">
    <property type="entry name" value="MCPsignal"/>
    <property type="match status" value="1"/>
</dbReference>
<name>A0A4V2S9V5_9FIRM</name>
<evidence type="ECO:0000256" key="10">
    <source>
        <dbReference type="SAM" id="Phobius"/>
    </source>
</evidence>
<keyword evidence="5 10" id="KW-1133">Transmembrane helix</keyword>
<dbReference type="Gene3D" id="3.30.450.20">
    <property type="entry name" value="PAS domain"/>
    <property type="match status" value="1"/>
</dbReference>
<evidence type="ECO:0000256" key="7">
    <source>
        <dbReference type="ARBA" id="ARBA00023224"/>
    </source>
</evidence>
<dbReference type="Gene3D" id="1.10.287.950">
    <property type="entry name" value="Methyl-accepting chemotaxis protein"/>
    <property type="match status" value="1"/>
</dbReference>
<feature type="domain" description="Methyl-accepting transducer" evidence="11">
    <location>
        <begin position="378"/>
        <end position="642"/>
    </location>
</feature>
<dbReference type="InterPro" id="IPR029151">
    <property type="entry name" value="Sensor-like_sf"/>
</dbReference>
<accession>A0A4V2S9V5</accession>
<evidence type="ECO:0000259" key="12">
    <source>
        <dbReference type="PROSITE" id="PS50885"/>
    </source>
</evidence>
<dbReference type="Pfam" id="PF02743">
    <property type="entry name" value="dCache_1"/>
    <property type="match status" value="1"/>
</dbReference>